<protein>
    <submittedName>
        <fullName evidence="2">ATP-binding cassette domain-containing protein</fullName>
    </submittedName>
</protein>
<keyword evidence="2" id="KW-0547">Nucleotide-binding</keyword>
<reference evidence="2" key="1">
    <citation type="submission" date="2020-01" db="EMBL/GenBank/DDBJ databases">
        <authorList>
            <person name="Richard D."/>
        </authorList>
    </citation>
    <scope>NUCLEOTIDE SEQUENCE</scope>
    <source>
        <strain evidence="2">JP541</strain>
    </source>
</reference>
<dbReference type="EMBL" id="JAABFR010001309">
    <property type="protein sequence ID" value="MBD4337768.1"/>
    <property type="molecule type" value="Genomic_DNA"/>
</dbReference>
<dbReference type="GO" id="GO:0005524">
    <property type="term" value="F:ATP binding"/>
    <property type="evidence" value="ECO:0007669"/>
    <property type="project" value="UniProtKB-KW"/>
</dbReference>
<dbReference type="AlphaFoldDB" id="A0A8I0LBG5"/>
<evidence type="ECO:0000313" key="2">
    <source>
        <dbReference type="EMBL" id="MBD4337768.1"/>
    </source>
</evidence>
<dbReference type="InterPro" id="IPR027417">
    <property type="entry name" value="P-loop_NTPase"/>
</dbReference>
<dbReference type="Gene3D" id="3.40.50.300">
    <property type="entry name" value="P-loop containing nucleotide triphosphate hydrolases"/>
    <property type="match status" value="1"/>
</dbReference>
<evidence type="ECO:0000313" key="3">
    <source>
        <dbReference type="Proteomes" id="UP000653002"/>
    </source>
</evidence>
<dbReference type="SUPFAM" id="SSF52540">
    <property type="entry name" value="P-loop containing nucleoside triphosphate hydrolases"/>
    <property type="match status" value="1"/>
</dbReference>
<name>A0A8I0LBG5_XANCI</name>
<dbReference type="InterPro" id="IPR003439">
    <property type="entry name" value="ABC_transporter-like_ATP-bd"/>
</dbReference>
<comment type="caution">
    <text evidence="2">The sequence shown here is derived from an EMBL/GenBank/DDBJ whole genome shotgun (WGS) entry which is preliminary data.</text>
</comment>
<dbReference type="Proteomes" id="UP000653002">
    <property type="component" value="Unassembled WGS sequence"/>
</dbReference>
<organism evidence="2 3">
    <name type="scientific">Xanthomonas citri pv. citri</name>
    <dbReference type="NCBI Taxonomy" id="611301"/>
    <lineage>
        <taxon>Bacteria</taxon>
        <taxon>Pseudomonadati</taxon>
        <taxon>Pseudomonadota</taxon>
        <taxon>Gammaproteobacteria</taxon>
        <taxon>Lysobacterales</taxon>
        <taxon>Lysobacteraceae</taxon>
        <taxon>Xanthomonas</taxon>
    </lineage>
</organism>
<dbReference type="Pfam" id="PF00005">
    <property type="entry name" value="ABC_tran"/>
    <property type="match status" value="1"/>
</dbReference>
<keyword evidence="2" id="KW-0067">ATP-binding</keyword>
<proteinExistence type="predicted"/>
<sequence>MYKSFYGAMALNGMDFSMNEGEIRCLIGENGCGKSTM</sequence>
<evidence type="ECO:0000259" key="1">
    <source>
        <dbReference type="Pfam" id="PF00005"/>
    </source>
</evidence>
<feature type="domain" description="ABC transporter" evidence="1">
    <location>
        <begin position="11"/>
        <end position="37"/>
    </location>
</feature>
<gene>
    <name evidence="2" type="ORF">GUH15_17245</name>
</gene>
<feature type="non-terminal residue" evidence="2">
    <location>
        <position position="37"/>
    </location>
</feature>
<accession>A0A8I0LBG5</accession>
<dbReference type="GO" id="GO:0016887">
    <property type="term" value="F:ATP hydrolysis activity"/>
    <property type="evidence" value="ECO:0007669"/>
    <property type="project" value="InterPro"/>
</dbReference>